<keyword evidence="2" id="KW-1185">Reference proteome</keyword>
<comment type="caution">
    <text evidence="1">The sequence shown here is derived from an EMBL/GenBank/DDBJ whole genome shotgun (WGS) entry which is preliminary data.</text>
</comment>
<organism evidence="1 2">
    <name type="scientific">Hypoxylon rubiginosum</name>
    <dbReference type="NCBI Taxonomy" id="110542"/>
    <lineage>
        <taxon>Eukaryota</taxon>
        <taxon>Fungi</taxon>
        <taxon>Dikarya</taxon>
        <taxon>Ascomycota</taxon>
        <taxon>Pezizomycotina</taxon>
        <taxon>Sordariomycetes</taxon>
        <taxon>Xylariomycetidae</taxon>
        <taxon>Xylariales</taxon>
        <taxon>Hypoxylaceae</taxon>
        <taxon>Hypoxylon</taxon>
    </lineage>
</organism>
<reference evidence="1 2" key="1">
    <citation type="journal article" date="2022" name="New Phytol.">
        <title>Ecological generalism drives hyperdiversity of secondary metabolite gene clusters in xylarialean endophytes.</title>
        <authorList>
            <person name="Franco M.E.E."/>
            <person name="Wisecaver J.H."/>
            <person name="Arnold A.E."/>
            <person name="Ju Y.M."/>
            <person name="Slot J.C."/>
            <person name="Ahrendt S."/>
            <person name="Moore L.P."/>
            <person name="Eastman K.E."/>
            <person name="Scott K."/>
            <person name="Konkel Z."/>
            <person name="Mondo S.J."/>
            <person name="Kuo A."/>
            <person name="Hayes R.D."/>
            <person name="Haridas S."/>
            <person name="Andreopoulos B."/>
            <person name="Riley R."/>
            <person name="LaButti K."/>
            <person name="Pangilinan J."/>
            <person name="Lipzen A."/>
            <person name="Amirebrahimi M."/>
            <person name="Yan J."/>
            <person name="Adam C."/>
            <person name="Keymanesh K."/>
            <person name="Ng V."/>
            <person name="Louie K."/>
            <person name="Northen T."/>
            <person name="Drula E."/>
            <person name="Henrissat B."/>
            <person name="Hsieh H.M."/>
            <person name="Youens-Clark K."/>
            <person name="Lutzoni F."/>
            <person name="Miadlikowska J."/>
            <person name="Eastwood D.C."/>
            <person name="Hamelin R.C."/>
            <person name="Grigoriev I.V."/>
            <person name="U'Ren J.M."/>
        </authorList>
    </citation>
    <scope>NUCLEOTIDE SEQUENCE [LARGE SCALE GENOMIC DNA]</scope>
    <source>
        <strain evidence="1 2">CBS 119005</strain>
    </source>
</reference>
<evidence type="ECO:0000313" key="2">
    <source>
        <dbReference type="Proteomes" id="UP001497700"/>
    </source>
</evidence>
<protein>
    <submittedName>
        <fullName evidence="1">Uncharacterized protein</fullName>
    </submittedName>
</protein>
<dbReference type="Proteomes" id="UP001497700">
    <property type="component" value="Unassembled WGS sequence"/>
</dbReference>
<dbReference type="EMBL" id="MU393482">
    <property type="protein sequence ID" value="KAI4864745.1"/>
    <property type="molecule type" value="Genomic_DNA"/>
</dbReference>
<accession>A0ACB9YZ89</accession>
<proteinExistence type="predicted"/>
<evidence type="ECO:0000313" key="1">
    <source>
        <dbReference type="EMBL" id="KAI4864745.1"/>
    </source>
</evidence>
<sequence length="161" mass="18121">MRFTTIVLAGLALAGNALGAHRRRLNNPIRGNASGLTDEEDILGDFHLLPYMEELPGVLSEAMSLAKTEPRHGPNDNVPWQDLPQCYQDCISANCCNGWPGLGDVRNLTVHQWCHSKWIPVQNWMHDHLQWCIKDACKPCRPKCRDDSTKWEKQTCAKGSS</sequence>
<gene>
    <name evidence="1" type="ORF">F4820DRAFT_448764</name>
</gene>
<name>A0ACB9YZ89_9PEZI</name>